<gene>
    <name evidence="6" type="primary">alr_1</name>
    <name evidence="6" type="ORF">GCM10025869_04420</name>
</gene>
<feature type="domain" description="Alanine racemase C-terminal" evidence="5">
    <location>
        <begin position="237"/>
        <end position="364"/>
    </location>
</feature>
<evidence type="ECO:0000259" key="5">
    <source>
        <dbReference type="SMART" id="SM01005"/>
    </source>
</evidence>
<name>A0ABQ6JR92_9MICO</name>
<dbReference type="Proteomes" id="UP001157069">
    <property type="component" value="Unassembled WGS sequence"/>
</dbReference>
<dbReference type="InterPro" id="IPR029066">
    <property type="entry name" value="PLP-binding_barrel"/>
</dbReference>
<feature type="binding site" evidence="4">
    <location>
        <position position="306"/>
    </location>
    <ligand>
        <name>substrate</name>
    </ligand>
</feature>
<accession>A0ABQ6JR92</accession>
<reference evidence="7" key="1">
    <citation type="journal article" date="2019" name="Int. J. Syst. Evol. Microbiol.">
        <title>The Global Catalogue of Microorganisms (GCM) 10K type strain sequencing project: providing services to taxonomists for standard genome sequencing and annotation.</title>
        <authorList>
            <consortium name="The Broad Institute Genomics Platform"/>
            <consortium name="The Broad Institute Genome Sequencing Center for Infectious Disease"/>
            <person name="Wu L."/>
            <person name="Ma J."/>
        </authorList>
    </citation>
    <scope>NUCLEOTIDE SEQUENCE [LARGE SCALE GENOMIC DNA]</scope>
    <source>
        <strain evidence="7">NBRC 108755</strain>
    </source>
</reference>
<comment type="catalytic activity">
    <reaction evidence="4">
        <text>L-alanine = D-alanine</text>
        <dbReference type="Rhea" id="RHEA:20249"/>
        <dbReference type="ChEBI" id="CHEBI:57416"/>
        <dbReference type="ChEBI" id="CHEBI:57972"/>
        <dbReference type="EC" id="5.1.1.1"/>
    </reaction>
</comment>
<dbReference type="PANTHER" id="PTHR30511">
    <property type="entry name" value="ALANINE RACEMASE"/>
    <property type="match status" value="1"/>
</dbReference>
<dbReference type="Gene3D" id="2.40.37.10">
    <property type="entry name" value="Lyase, Ornithine Decarboxylase, Chain A, domain 1"/>
    <property type="match status" value="1"/>
</dbReference>
<feature type="binding site" evidence="4">
    <location>
        <position position="130"/>
    </location>
    <ligand>
        <name>substrate</name>
    </ligand>
</feature>
<dbReference type="HAMAP" id="MF_01201">
    <property type="entry name" value="Ala_racemase"/>
    <property type="match status" value="1"/>
</dbReference>
<feature type="active site" description="Proton acceptor; specific for L-alanine" evidence="4">
    <location>
        <position position="258"/>
    </location>
</feature>
<evidence type="ECO:0000256" key="4">
    <source>
        <dbReference type="HAMAP-Rule" id="MF_01201"/>
    </source>
</evidence>
<dbReference type="SMART" id="SM01005">
    <property type="entry name" value="Ala_racemase_C"/>
    <property type="match status" value="1"/>
</dbReference>
<comment type="similarity">
    <text evidence="4">Belongs to the alanine racemase family.</text>
</comment>
<proteinExistence type="inferred from homology"/>
<comment type="caution">
    <text evidence="6">The sequence shown here is derived from an EMBL/GenBank/DDBJ whole genome shotgun (WGS) entry which is preliminary data.</text>
</comment>
<evidence type="ECO:0000256" key="3">
    <source>
        <dbReference type="ARBA" id="ARBA00023235"/>
    </source>
</evidence>
<evidence type="ECO:0000256" key="1">
    <source>
        <dbReference type="ARBA" id="ARBA00001933"/>
    </source>
</evidence>
<comment type="function">
    <text evidence="4">Catalyzes the interconversion of L-alanine and D-alanine. May also act on other amino acids.</text>
</comment>
<evidence type="ECO:0000256" key="2">
    <source>
        <dbReference type="ARBA" id="ARBA00022898"/>
    </source>
</evidence>
<dbReference type="CDD" id="cd00430">
    <property type="entry name" value="PLPDE_III_AR"/>
    <property type="match status" value="1"/>
</dbReference>
<sequence length="365" mass="38715">MQPHATLRIHGDAIAENTRRLAAATDATLMAVVKADGFGHGHAALRALDAGATRLGVAGIEEALPLRWTGVSAPILSWLNPVDADAASAIRNDIELAVPSIAHLGAFATAAARVGRRALVHLHVDTGMARDGAEAAEWRPLCELARAYELRGLIRVVGIMSHLARADEPGDPLTVRQRLVFDAAVRTARRRGLAPRFSHLAATAATLTDPSTHFDLVRVGAGLYGIDPSHTTELRPAMTLTARVTKVRDVPAATAVGYGSRYITDRATRLALLPLGYADGIPRSLSPDASAFVRGRRVPLAGTVSMDQLVIDVGDAGVEPGERVVLFGQGDAGEPTIHDWARWAGTIEHDIVTRIGPRVHVEDAA</sequence>
<keyword evidence="7" id="KW-1185">Reference proteome</keyword>
<dbReference type="InterPro" id="IPR000821">
    <property type="entry name" value="Ala_racemase"/>
</dbReference>
<dbReference type="SUPFAM" id="SSF50621">
    <property type="entry name" value="Alanine racemase C-terminal domain-like"/>
    <property type="match status" value="1"/>
</dbReference>
<evidence type="ECO:0000313" key="7">
    <source>
        <dbReference type="Proteomes" id="UP001157069"/>
    </source>
</evidence>
<dbReference type="InterPro" id="IPR001608">
    <property type="entry name" value="Ala_racemase_N"/>
</dbReference>
<dbReference type="PANTHER" id="PTHR30511:SF0">
    <property type="entry name" value="ALANINE RACEMASE, CATABOLIC-RELATED"/>
    <property type="match status" value="1"/>
</dbReference>
<dbReference type="InterPro" id="IPR011079">
    <property type="entry name" value="Ala_racemase_C"/>
</dbReference>
<dbReference type="Gene3D" id="3.20.20.10">
    <property type="entry name" value="Alanine racemase"/>
    <property type="match status" value="1"/>
</dbReference>
<dbReference type="EC" id="5.1.1.1" evidence="4"/>
<organism evidence="6 7">
    <name type="scientific">Homoserinibacter gongjuensis</name>
    <dbReference type="NCBI Taxonomy" id="1162968"/>
    <lineage>
        <taxon>Bacteria</taxon>
        <taxon>Bacillati</taxon>
        <taxon>Actinomycetota</taxon>
        <taxon>Actinomycetes</taxon>
        <taxon>Micrococcales</taxon>
        <taxon>Microbacteriaceae</taxon>
        <taxon>Homoserinibacter</taxon>
    </lineage>
</organism>
<keyword evidence="3 4" id="KW-0413">Isomerase</keyword>
<dbReference type="PRINTS" id="PR00992">
    <property type="entry name" value="ALARACEMASE"/>
</dbReference>
<dbReference type="NCBIfam" id="TIGR00492">
    <property type="entry name" value="alr"/>
    <property type="match status" value="1"/>
</dbReference>
<protein>
    <recommendedName>
        <fullName evidence="4">Alanine racemase</fullName>
        <ecNumber evidence="4">5.1.1.1</ecNumber>
    </recommendedName>
</protein>
<dbReference type="InterPro" id="IPR009006">
    <property type="entry name" value="Ala_racemase/Decarboxylase_C"/>
</dbReference>
<dbReference type="Pfam" id="PF01168">
    <property type="entry name" value="Ala_racemase_N"/>
    <property type="match status" value="1"/>
</dbReference>
<evidence type="ECO:0000313" key="6">
    <source>
        <dbReference type="EMBL" id="GMA89913.1"/>
    </source>
</evidence>
<feature type="modified residue" description="N6-(pyridoxal phosphate)lysine" evidence="4">
    <location>
        <position position="34"/>
    </location>
</feature>
<comment type="cofactor">
    <cofactor evidence="1 4">
        <name>pyridoxal 5'-phosphate</name>
        <dbReference type="ChEBI" id="CHEBI:597326"/>
    </cofactor>
</comment>
<dbReference type="SUPFAM" id="SSF51419">
    <property type="entry name" value="PLP-binding barrel"/>
    <property type="match status" value="1"/>
</dbReference>
<keyword evidence="2 4" id="KW-0663">Pyridoxal phosphate</keyword>
<comment type="pathway">
    <text evidence="4">Amino-acid biosynthesis; D-alanine biosynthesis; D-alanine from L-alanine: step 1/1.</text>
</comment>
<dbReference type="EMBL" id="BSVA01000001">
    <property type="protein sequence ID" value="GMA89913.1"/>
    <property type="molecule type" value="Genomic_DNA"/>
</dbReference>
<feature type="active site" description="Proton acceptor; specific for D-alanine" evidence="4">
    <location>
        <position position="34"/>
    </location>
</feature>
<dbReference type="Pfam" id="PF00842">
    <property type="entry name" value="Ala_racemase_C"/>
    <property type="match status" value="1"/>
</dbReference>
<dbReference type="RefSeq" id="WP_284297415.1">
    <property type="nucleotide sequence ID" value="NZ_BSVA01000001.1"/>
</dbReference>